<protein>
    <submittedName>
        <fullName evidence="1">Uncharacterized protein</fullName>
    </submittedName>
</protein>
<evidence type="ECO:0000313" key="1">
    <source>
        <dbReference type="EMBL" id="JAD24900.1"/>
    </source>
</evidence>
<dbReference type="AlphaFoldDB" id="A0A0A8YHG3"/>
<reference evidence="1" key="2">
    <citation type="journal article" date="2015" name="Data Brief">
        <title>Shoot transcriptome of the giant reed, Arundo donax.</title>
        <authorList>
            <person name="Barrero R.A."/>
            <person name="Guerrero F.D."/>
            <person name="Moolhuijzen P."/>
            <person name="Goolsby J.A."/>
            <person name="Tidwell J."/>
            <person name="Bellgard S.E."/>
            <person name="Bellgard M.I."/>
        </authorList>
    </citation>
    <scope>NUCLEOTIDE SEQUENCE</scope>
    <source>
        <tissue evidence="1">Shoot tissue taken approximately 20 cm above the soil surface</tissue>
    </source>
</reference>
<organism evidence="1">
    <name type="scientific">Arundo donax</name>
    <name type="common">Giant reed</name>
    <name type="synonym">Donax arundinaceus</name>
    <dbReference type="NCBI Taxonomy" id="35708"/>
    <lineage>
        <taxon>Eukaryota</taxon>
        <taxon>Viridiplantae</taxon>
        <taxon>Streptophyta</taxon>
        <taxon>Embryophyta</taxon>
        <taxon>Tracheophyta</taxon>
        <taxon>Spermatophyta</taxon>
        <taxon>Magnoliopsida</taxon>
        <taxon>Liliopsida</taxon>
        <taxon>Poales</taxon>
        <taxon>Poaceae</taxon>
        <taxon>PACMAD clade</taxon>
        <taxon>Arundinoideae</taxon>
        <taxon>Arundineae</taxon>
        <taxon>Arundo</taxon>
    </lineage>
</organism>
<sequence>MCNVYFVYMAQLSLLFTLQS</sequence>
<name>A0A0A8YHG3_ARUDO</name>
<reference evidence="1" key="1">
    <citation type="submission" date="2014-09" db="EMBL/GenBank/DDBJ databases">
        <authorList>
            <person name="Magalhaes I.L.F."/>
            <person name="Oliveira U."/>
            <person name="Santos F.R."/>
            <person name="Vidigal T.H.D.A."/>
            <person name="Brescovit A.D."/>
            <person name="Santos A.J."/>
        </authorList>
    </citation>
    <scope>NUCLEOTIDE SEQUENCE</scope>
    <source>
        <tissue evidence="1">Shoot tissue taken approximately 20 cm above the soil surface</tissue>
    </source>
</reference>
<proteinExistence type="predicted"/>
<accession>A0A0A8YHG3</accession>
<dbReference type="EMBL" id="GBRH01272995">
    <property type="protein sequence ID" value="JAD24900.1"/>
    <property type="molecule type" value="Transcribed_RNA"/>
</dbReference>